<dbReference type="Proteomes" id="UP000663855">
    <property type="component" value="Unassembled WGS sequence"/>
</dbReference>
<keyword evidence="1" id="KW-0472">Membrane</keyword>
<evidence type="ECO:0000256" key="1">
    <source>
        <dbReference type="SAM" id="Phobius"/>
    </source>
</evidence>
<keyword evidence="1" id="KW-0812">Transmembrane</keyword>
<evidence type="ECO:0000313" key="5">
    <source>
        <dbReference type="Proteomes" id="UP000663855"/>
    </source>
</evidence>
<name>A0A815U1C7_9BILA</name>
<organism evidence="2 5">
    <name type="scientific">Rotaria magnacalcarata</name>
    <dbReference type="NCBI Taxonomy" id="392030"/>
    <lineage>
        <taxon>Eukaryota</taxon>
        <taxon>Metazoa</taxon>
        <taxon>Spiralia</taxon>
        <taxon>Gnathifera</taxon>
        <taxon>Rotifera</taxon>
        <taxon>Eurotatoria</taxon>
        <taxon>Bdelloidea</taxon>
        <taxon>Philodinida</taxon>
        <taxon>Philodinidae</taxon>
        <taxon>Rotaria</taxon>
    </lineage>
</organism>
<dbReference type="EMBL" id="CAJOBH010015962">
    <property type="protein sequence ID" value="CAF4190692.1"/>
    <property type="molecule type" value="Genomic_DNA"/>
</dbReference>
<evidence type="ECO:0000313" key="4">
    <source>
        <dbReference type="EMBL" id="CAF4190692.1"/>
    </source>
</evidence>
<dbReference type="Proteomes" id="UP000681967">
    <property type="component" value="Unassembled WGS sequence"/>
</dbReference>
<proteinExistence type="predicted"/>
<dbReference type="AlphaFoldDB" id="A0A815U1C7"/>
<reference evidence="2" key="1">
    <citation type="submission" date="2021-02" db="EMBL/GenBank/DDBJ databases">
        <authorList>
            <person name="Nowell W R."/>
        </authorList>
    </citation>
    <scope>NUCLEOTIDE SEQUENCE</scope>
</reference>
<dbReference type="EMBL" id="CAJNOV010013142">
    <property type="protein sequence ID" value="CAF1511466.1"/>
    <property type="molecule type" value="Genomic_DNA"/>
</dbReference>
<comment type="caution">
    <text evidence="2">The sequence shown here is derived from an EMBL/GenBank/DDBJ whole genome shotgun (WGS) entry which is preliminary data.</text>
</comment>
<feature type="transmembrane region" description="Helical" evidence="1">
    <location>
        <begin position="30"/>
        <end position="54"/>
    </location>
</feature>
<gene>
    <name evidence="4" type="ORF">BYL167_LOCUS23227</name>
    <name evidence="2" type="ORF">CJN711_LOCUS27848</name>
    <name evidence="3" type="ORF">GIL414_LOCUS18722</name>
</gene>
<protein>
    <submittedName>
        <fullName evidence="2">Uncharacterized protein</fullName>
    </submittedName>
</protein>
<dbReference type="Proteomes" id="UP000681720">
    <property type="component" value="Unassembled WGS sequence"/>
</dbReference>
<evidence type="ECO:0000313" key="3">
    <source>
        <dbReference type="EMBL" id="CAF4135120.1"/>
    </source>
</evidence>
<sequence>MIDTPDNCISNCFLRNIMEQCSRQCIRRTFYAVLVGVSPIVICLLFIGLARLILYRLEVVYYRRHKITDRRPSIFSSRSGRLALSYTPVSNAELQRIIHGEYRSQQARESCTFVYNNHTNTRKVPSFIRSILPRRESALSTSNILSNLVVRRSVLESNPMAVLLPPVDVPLQPTFSIINEQDKQRASTSTIIKDSIKSTTTTTTTTTKTIAAMNHNNNHNNDDENFMTVHDLTVFEPEPIENDYLFTPLKTLTTTVFVEEFLEFHSVSSLPCVSTMLSSIAENENEKNSEINKTIEEK</sequence>
<dbReference type="EMBL" id="CAJOBJ010009317">
    <property type="protein sequence ID" value="CAF4135120.1"/>
    <property type="molecule type" value="Genomic_DNA"/>
</dbReference>
<evidence type="ECO:0000313" key="2">
    <source>
        <dbReference type="EMBL" id="CAF1511466.1"/>
    </source>
</evidence>
<keyword evidence="1" id="KW-1133">Transmembrane helix</keyword>
<accession>A0A815U1C7</accession>